<dbReference type="PROSITE" id="PS50931">
    <property type="entry name" value="HTH_LYSR"/>
    <property type="match status" value="1"/>
</dbReference>
<gene>
    <name evidence="6" type="ORF">GGD56_000520</name>
</gene>
<evidence type="ECO:0000256" key="1">
    <source>
        <dbReference type="ARBA" id="ARBA00009437"/>
    </source>
</evidence>
<evidence type="ECO:0000256" key="2">
    <source>
        <dbReference type="ARBA" id="ARBA00023015"/>
    </source>
</evidence>
<dbReference type="EMBL" id="JACIFX010000001">
    <property type="protein sequence ID" value="MBB4226700.1"/>
    <property type="molecule type" value="Genomic_DNA"/>
</dbReference>
<dbReference type="InterPro" id="IPR000847">
    <property type="entry name" value="LysR_HTH_N"/>
</dbReference>
<evidence type="ECO:0000256" key="3">
    <source>
        <dbReference type="ARBA" id="ARBA00023125"/>
    </source>
</evidence>
<evidence type="ECO:0000259" key="5">
    <source>
        <dbReference type="PROSITE" id="PS50931"/>
    </source>
</evidence>
<accession>A0ABR6IG19</accession>
<dbReference type="Proteomes" id="UP000551353">
    <property type="component" value="Unassembled WGS sequence"/>
</dbReference>
<keyword evidence="7" id="KW-1185">Reference proteome</keyword>
<dbReference type="PRINTS" id="PR00039">
    <property type="entry name" value="HTHLYSR"/>
</dbReference>
<dbReference type="Gene3D" id="3.40.190.10">
    <property type="entry name" value="Periplasmic binding protein-like II"/>
    <property type="match status" value="2"/>
</dbReference>
<dbReference type="Pfam" id="PF00126">
    <property type="entry name" value="HTH_1"/>
    <property type="match status" value="1"/>
</dbReference>
<dbReference type="GO" id="GO:0003677">
    <property type="term" value="F:DNA binding"/>
    <property type="evidence" value="ECO:0007669"/>
    <property type="project" value="UniProtKB-KW"/>
</dbReference>
<keyword evidence="3 6" id="KW-0238">DNA-binding</keyword>
<keyword evidence="4" id="KW-0804">Transcription</keyword>
<keyword evidence="2" id="KW-0805">Transcription regulation</keyword>
<dbReference type="InterPro" id="IPR036388">
    <property type="entry name" value="WH-like_DNA-bd_sf"/>
</dbReference>
<feature type="domain" description="HTH lysR-type" evidence="5">
    <location>
        <begin position="1"/>
        <end position="58"/>
    </location>
</feature>
<dbReference type="Gene3D" id="1.10.10.10">
    <property type="entry name" value="Winged helix-like DNA-binding domain superfamily/Winged helix DNA-binding domain"/>
    <property type="match status" value="1"/>
</dbReference>
<evidence type="ECO:0000313" key="7">
    <source>
        <dbReference type="Proteomes" id="UP000551353"/>
    </source>
</evidence>
<sequence>MELRQLSYFVAVAEEFHFGRAAAKVRIAQPALSNHVQALERELGCQLFIRSTRRVELTRAGETFYRRCVGILSEIDLSAEITRAVAGKTIRQIRIGTVYPATTGVLPAFLSKIVLKYPDIRIHISSGNTGDIIRNLESGQINLGFIRPVENIGSLRFFSIAHERYLLAVTRTNRLAGQSEISIDDLRSEKIIAFNRQNLSYTERYFNEVRRIRSDPQHRL</sequence>
<dbReference type="Pfam" id="PF03466">
    <property type="entry name" value="LysR_substrate"/>
    <property type="match status" value="1"/>
</dbReference>
<protein>
    <submittedName>
        <fullName evidence="6">DNA-binding transcriptional LysR family regulator</fullName>
    </submittedName>
</protein>
<evidence type="ECO:0000256" key="4">
    <source>
        <dbReference type="ARBA" id="ARBA00023163"/>
    </source>
</evidence>
<comment type="caution">
    <text evidence="6">The sequence shown here is derived from an EMBL/GenBank/DDBJ whole genome shotgun (WGS) entry which is preliminary data.</text>
</comment>
<dbReference type="InterPro" id="IPR036390">
    <property type="entry name" value="WH_DNA-bd_sf"/>
</dbReference>
<dbReference type="PANTHER" id="PTHR30346">
    <property type="entry name" value="TRANSCRIPTIONAL DUAL REGULATOR HCAR-RELATED"/>
    <property type="match status" value="1"/>
</dbReference>
<dbReference type="PANTHER" id="PTHR30346:SF0">
    <property type="entry name" value="HCA OPERON TRANSCRIPTIONAL ACTIVATOR HCAR"/>
    <property type="match status" value="1"/>
</dbReference>
<evidence type="ECO:0000313" key="6">
    <source>
        <dbReference type="EMBL" id="MBB4226700.1"/>
    </source>
</evidence>
<name>A0ABR6IG19_9HYPH</name>
<proteinExistence type="inferred from homology"/>
<organism evidence="6 7">
    <name type="scientific">Rhizobium mongolense</name>
    <dbReference type="NCBI Taxonomy" id="57676"/>
    <lineage>
        <taxon>Bacteria</taxon>
        <taxon>Pseudomonadati</taxon>
        <taxon>Pseudomonadota</taxon>
        <taxon>Alphaproteobacteria</taxon>
        <taxon>Hyphomicrobiales</taxon>
        <taxon>Rhizobiaceae</taxon>
        <taxon>Rhizobium/Agrobacterium group</taxon>
        <taxon>Rhizobium</taxon>
    </lineage>
</organism>
<comment type="similarity">
    <text evidence="1">Belongs to the LysR transcriptional regulatory family.</text>
</comment>
<reference evidence="6 7" key="1">
    <citation type="submission" date="2020-08" db="EMBL/GenBank/DDBJ databases">
        <title>Genomic Encyclopedia of Type Strains, Phase IV (KMG-V): Genome sequencing to study the core and pangenomes of soil and plant-associated prokaryotes.</title>
        <authorList>
            <person name="Whitman W."/>
        </authorList>
    </citation>
    <scope>NUCLEOTIDE SEQUENCE [LARGE SCALE GENOMIC DNA]</scope>
    <source>
        <strain evidence="6 7">SEMIA 4087</strain>
    </source>
</reference>
<dbReference type="SUPFAM" id="SSF53850">
    <property type="entry name" value="Periplasmic binding protein-like II"/>
    <property type="match status" value="1"/>
</dbReference>
<dbReference type="SUPFAM" id="SSF46785">
    <property type="entry name" value="Winged helix' DNA-binding domain"/>
    <property type="match status" value="1"/>
</dbReference>
<dbReference type="InterPro" id="IPR005119">
    <property type="entry name" value="LysR_subst-bd"/>
</dbReference>